<comment type="caution">
    <text evidence="4">The sequence shown here is derived from an EMBL/GenBank/DDBJ whole genome shotgun (WGS) entry which is preliminary data.</text>
</comment>
<gene>
    <name evidence="4" type="ORF">G5B42_04245</name>
</gene>
<dbReference type="Pfam" id="PF08486">
    <property type="entry name" value="SpoIID"/>
    <property type="match status" value="1"/>
</dbReference>
<name>A0A8J6LLU1_9FIRM</name>
<feature type="transmembrane region" description="Helical" evidence="2">
    <location>
        <begin position="9"/>
        <end position="29"/>
    </location>
</feature>
<dbReference type="InterPro" id="IPR013486">
    <property type="entry name" value="SpoIID/LytB"/>
</dbReference>
<keyword evidence="2" id="KW-1133">Transmembrane helix</keyword>
<dbReference type="NCBIfam" id="TIGR02669">
    <property type="entry name" value="SpoIID_LytB"/>
    <property type="match status" value="1"/>
</dbReference>
<dbReference type="Gene3D" id="1.25.40.10">
    <property type="entry name" value="Tetratricopeptide repeat domain"/>
    <property type="match status" value="2"/>
</dbReference>
<keyword evidence="5" id="KW-1185">Reference proteome</keyword>
<accession>A0A8J6LLU1</accession>
<keyword evidence="1" id="KW-0802">TPR repeat</keyword>
<dbReference type="InterPro" id="IPR013693">
    <property type="entry name" value="SpoIID/LytB_N"/>
</dbReference>
<dbReference type="Proteomes" id="UP000657177">
    <property type="component" value="Unassembled WGS sequence"/>
</dbReference>
<dbReference type="SMART" id="SM00028">
    <property type="entry name" value="TPR"/>
    <property type="match status" value="4"/>
</dbReference>
<reference evidence="4" key="1">
    <citation type="submission" date="2020-06" db="EMBL/GenBank/DDBJ databases">
        <title>Novel chitinolytic bacterium.</title>
        <authorList>
            <person name="Ungkulpasvich U."/>
            <person name="Kosugi A."/>
            <person name="Uke A."/>
        </authorList>
    </citation>
    <scope>NUCLEOTIDE SEQUENCE</scope>
    <source>
        <strain evidence="4">UUS1-1</strain>
    </source>
</reference>
<dbReference type="SUPFAM" id="SSF48452">
    <property type="entry name" value="TPR-like"/>
    <property type="match status" value="2"/>
</dbReference>
<feature type="domain" description="Sporulation stage II protein D amidase enhancer LytB N-terminal" evidence="3">
    <location>
        <begin position="393"/>
        <end position="481"/>
    </location>
</feature>
<dbReference type="InterPro" id="IPR019734">
    <property type="entry name" value="TPR_rpt"/>
</dbReference>
<dbReference type="GO" id="GO:0030288">
    <property type="term" value="C:outer membrane-bounded periplasmic space"/>
    <property type="evidence" value="ECO:0007669"/>
    <property type="project" value="TreeGrafter"/>
</dbReference>
<keyword evidence="2" id="KW-0812">Transmembrane</keyword>
<dbReference type="PANTHER" id="PTHR30032">
    <property type="entry name" value="N-ACETYLMURAMOYL-L-ALANINE AMIDASE-RELATED"/>
    <property type="match status" value="1"/>
</dbReference>
<organism evidence="4 5">
    <name type="scientific">Capillibacterium thermochitinicola</name>
    <dbReference type="NCBI Taxonomy" id="2699427"/>
    <lineage>
        <taxon>Bacteria</taxon>
        <taxon>Bacillati</taxon>
        <taxon>Bacillota</taxon>
        <taxon>Capillibacterium</taxon>
    </lineage>
</organism>
<keyword evidence="2" id="KW-0472">Membrane</keyword>
<sequence>MQRLTSTRFYGVLLLLVIVAVITLIVAAYEDATPTTMDRYQKALDLYYQGEFYQSLDLMATVVRANPADEGIRFDLTYLLREAGRFDEAISHLTHLVNTNPNQTAYWNALLATTYLAGNYYQVLAIKPPEASAESAFWKGLAAYELGVYVLAKDHLQQVITLSPFHPLAYYFLGMINLAEEDFAKAKTNLTQALTQDPNLFVALYELARADLGLGNYKAAYNRLKQAERVAPGNPQIQAELQNLVAAHPQLVVEEEKEAATHRKTAAAPRAVPLAGDPTGMTTVRIGLAEQVHTLWAKTGGPFRLTAASGTEMLTGAPQTILRFSFSPQGRIQVYNDRDHLLLESAEPVNLSYTDPGATTLLFQMEYGRGYFWAGEATRAYRGTIQLLPFSAGMTIVNQLTMEEYLYAVVPSEMPSSWPAAALQAQAIAARTYAYANLGRYKQRGFDLLGSVASQAYNGVTSENAAVRQAVDATRGQILTFNNKPISAFYSANSGGYSAVPPVTWNFYPPYLQAVPDKLVEAHNGLLSPAKLADWVATRIPSYSSNPKYSARSAYRWRVIVPRSEIEHRLQKRAKIGQITGIITVGRAACGRVEHVLILGTEGQLRISGDAIRSSLGGLRSNLFIVEPKLGPDGLPAFFIFTGAGFGHGVGMDQSGAAGMAADGYSAQDILGHYYPGTTITKLY</sequence>
<dbReference type="AlphaFoldDB" id="A0A8J6LLU1"/>
<evidence type="ECO:0000256" key="1">
    <source>
        <dbReference type="PROSITE-ProRule" id="PRU00339"/>
    </source>
</evidence>
<proteinExistence type="predicted"/>
<dbReference type="InterPro" id="IPR051922">
    <property type="entry name" value="Bact_Sporulation_Assoc"/>
</dbReference>
<feature type="repeat" description="TPR" evidence="1">
    <location>
        <begin position="167"/>
        <end position="200"/>
    </location>
</feature>
<dbReference type="PROSITE" id="PS50005">
    <property type="entry name" value="TPR"/>
    <property type="match status" value="1"/>
</dbReference>
<dbReference type="RefSeq" id="WP_181339211.1">
    <property type="nucleotide sequence ID" value="NZ_JAAKDE010000008.1"/>
</dbReference>
<protein>
    <submittedName>
        <fullName evidence="4">SpoIID/LytB domain-containing protein</fullName>
    </submittedName>
</protein>
<evidence type="ECO:0000259" key="3">
    <source>
        <dbReference type="Pfam" id="PF08486"/>
    </source>
</evidence>
<dbReference type="PANTHER" id="PTHR30032:SF4">
    <property type="entry name" value="AMIDASE ENHANCER"/>
    <property type="match status" value="1"/>
</dbReference>
<evidence type="ECO:0000313" key="4">
    <source>
        <dbReference type="EMBL" id="MBA2132754.1"/>
    </source>
</evidence>
<dbReference type="Pfam" id="PF14559">
    <property type="entry name" value="TPR_19"/>
    <property type="match status" value="2"/>
</dbReference>
<evidence type="ECO:0000313" key="5">
    <source>
        <dbReference type="Proteomes" id="UP000657177"/>
    </source>
</evidence>
<dbReference type="GO" id="GO:0030435">
    <property type="term" value="P:sporulation resulting in formation of a cellular spore"/>
    <property type="evidence" value="ECO:0007669"/>
    <property type="project" value="InterPro"/>
</dbReference>
<dbReference type="InterPro" id="IPR011990">
    <property type="entry name" value="TPR-like_helical_dom_sf"/>
</dbReference>
<dbReference type="EMBL" id="JAAKDE010000008">
    <property type="protein sequence ID" value="MBA2132754.1"/>
    <property type="molecule type" value="Genomic_DNA"/>
</dbReference>
<evidence type="ECO:0000256" key="2">
    <source>
        <dbReference type="SAM" id="Phobius"/>
    </source>
</evidence>